<name>A0A2T3AY67_AMORE</name>
<feature type="compositionally biased region" description="Low complexity" evidence="1">
    <location>
        <begin position="101"/>
        <end position="128"/>
    </location>
</feature>
<reference evidence="2 3" key="1">
    <citation type="journal article" date="2018" name="New Phytol.">
        <title>Comparative genomics and transcriptomics depict ericoid mycorrhizal fungi as versatile saprotrophs and plant mutualists.</title>
        <authorList>
            <person name="Martino E."/>
            <person name="Morin E."/>
            <person name="Grelet G.A."/>
            <person name="Kuo A."/>
            <person name="Kohler A."/>
            <person name="Daghino S."/>
            <person name="Barry K.W."/>
            <person name="Cichocki N."/>
            <person name="Clum A."/>
            <person name="Dockter R.B."/>
            <person name="Hainaut M."/>
            <person name="Kuo R.C."/>
            <person name="LaButti K."/>
            <person name="Lindahl B.D."/>
            <person name="Lindquist E.A."/>
            <person name="Lipzen A."/>
            <person name="Khouja H.R."/>
            <person name="Magnuson J."/>
            <person name="Murat C."/>
            <person name="Ohm R.A."/>
            <person name="Singer S.W."/>
            <person name="Spatafora J.W."/>
            <person name="Wang M."/>
            <person name="Veneault-Fourrey C."/>
            <person name="Henrissat B."/>
            <person name="Grigoriev I.V."/>
            <person name="Martin F.M."/>
            <person name="Perotto S."/>
        </authorList>
    </citation>
    <scope>NUCLEOTIDE SEQUENCE [LARGE SCALE GENOMIC DNA]</scope>
    <source>
        <strain evidence="2 3">ATCC 22711</strain>
    </source>
</reference>
<proteinExistence type="predicted"/>
<keyword evidence="3" id="KW-1185">Reference proteome</keyword>
<feature type="compositionally biased region" description="Basic and acidic residues" evidence="1">
    <location>
        <begin position="262"/>
        <end position="274"/>
    </location>
</feature>
<dbReference type="GeneID" id="36572351"/>
<accession>A0A2T3AY67</accession>
<evidence type="ECO:0000313" key="2">
    <source>
        <dbReference type="EMBL" id="PSS15008.1"/>
    </source>
</evidence>
<feature type="compositionally biased region" description="Polar residues" evidence="1">
    <location>
        <begin position="42"/>
        <end position="56"/>
    </location>
</feature>
<dbReference type="Proteomes" id="UP000241818">
    <property type="component" value="Unassembled WGS sequence"/>
</dbReference>
<dbReference type="EMBL" id="KZ679013">
    <property type="protein sequence ID" value="PSS15008.1"/>
    <property type="molecule type" value="Genomic_DNA"/>
</dbReference>
<dbReference type="OrthoDB" id="5366332at2759"/>
<feature type="region of interest" description="Disordered" evidence="1">
    <location>
        <begin position="41"/>
        <end position="158"/>
    </location>
</feature>
<dbReference type="RefSeq" id="XP_024719607.1">
    <property type="nucleotide sequence ID" value="XM_024864270.1"/>
</dbReference>
<feature type="region of interest" description="Disordered" evidence="1">
    <location>
        <begin position="262"/>
        <end position="295"/>
    </location>
</feature>
<sequence>MSPNGLNKLPPLKTHWHNRSLSSVNSDAATFYSAHAHLELSRLSTTRPPSPVSNRYPTPEPQIISSRRPTSPSREQPEPSSPKFESLRTSRQDSGFSDGVRSQASSQRTSCSSTRASRAKRTPTTTRPATKRATKGSPSSRNRSSVSSQRPSVRTRQASANIANETPHQFFYFPSLQEPAPSESDCVATTPPPPATVHYWTSDSTRRLEYAAIDAASRGMRGFLNKLVPDCMLPATSRRTRFHCDDADSDAGSVRRYRLALPEEKAHSDADNAKSRKQKPGFLGKWASLRFGRRS</sequence>
<protein>
    <submittedName>
        <fullName evidence="2">Uncharacterized protein</fullName>
    </submittedName>
</protein>
<feature type="compositionally biased region" description="Low complexity" evidence="1">
    <location>
        <begin position="137"/>
        <end position="157"/>
    </location>
</feature>
<dbReference type="AlphaFoldDB" id="A0A2T3AY67"/>
<gene>
    <name evidence="2" type="ORF">M430DRAFT_20321</name>
</gene>
<evidence type="ECO:0000313" key="3">
    <source>
        <dbReference type="Proteomes" id="UP000241818"/>
    </source>
</evidence>
<feature type="compositionally biased region" description="Low complexity" evidence="1">
    <location>
        <begin position="61"/>
        <end position="74"/>
    </location>
</feature>
<organism evidence="2 3">
    <name type="scientific">Amorphotheca resinae ATCC 22711</name>
    <dbReference type="NCBI Taxonomy" id="857342"/>
    <lineage>
        <taxon>Eukaryota</taxon>
        <taxon>Fungi</taxon>
        <taxon>Dikarya</taxon>
        <taxon>Ascomycota</taxon>
        <taxon>Pezizomycotina</taxon>
        <taxon>Leotiomycetes</taxon>
        <taxon>Helotiales</taxon>
        <taxon>Amorphothecaceae</taxon>
        <taxon>Amorphotheca</taxon>
    </lineage>
</organism>
<evidence type="ECO:0000256" key="1">
    <source>
        <dbReference type="SAM" id="MobiDB-lite"/>
    </source>
</evidence>
<dbReference type="InParanoid" id="A0A2T3AY67"/>